<dbReference type="EMBL" id="CP032317">
    <property type="protein sequence ID" value="AYA37325.1"/>
    <property type="molecule type" value="Genomic_DNA"/>
</dbReference>
<keyword evidence="3" id="KW-1185">Reference proteome</keyword>
<evidence type="ECO:0000313" key="2">
    <source>
        <dbReference type="EMBL" id="AYA37325.1"/>
    </source>
</evidence>
<protein>
    <submittedName>
        <fullName evidence="2">Uncharacterized protein</fullName>
    </submittedName>
</protein>
<feature type="chain" id="PRO_5017827146" evidence="1">
    <location>
        <begin position="25"/>
        <end position="62"/>
    </location>
</feature>
<dbReference type="KEGG" id="hyh:D3Y59_09830"/>
<evidence type="ECO:0000313" key="3">
    <source>
        <dbReference type="Proteomes" id="UP000262802"/>
    </source>
</evidence>
<dbReference type="AlphaFoldDB" id="A0A3B7R079"/>
<evidence type="ECO:0000256" key="1">
    <source>
        <dbReference type="SAM" id="SignalP"/>
    </source>
</evidence>
<dbReference type="Proteomes" id="UP000262802">
    <property type="component" value="Chromosome"/>
</dbReference>
<reference evidence="2 3" key="1">
    <citation type="submission" date="2018-09" db="EMBL/GenBank/DDBJ databases">
        <title>Hymenobacter medium sp. nov., isolated from R2A medium.</title>
        <authorList>
            <person name="Yingchao G."/>
        </authorList>
    </citation>
    <scope>NUCLEOTIDE SEQUENCE [LARGE SCALE GENOMIC DNA]</scope>
    <source>
        <strain evidence="3">sh-6</strain>
    </source>
</reference>
<dbReference type="RefSeq" id="WP_119444896.1">
    <property type="nucleotide sequence ID" value="NZ_CP032317.1"/>
</dbReference>
<accession>A0A3B7R079</accession>
<sequence>MKNFRYYLALALMLMLSLAVRVHAATPAAKAVAQAQRAHHIAQHLGSRTQLLLQQTHHSALR</sequence>
<name>A0A3B7R079_9BACT</name>
<gene>
    <name evidence="2" type="ORF">D3Y59_09830</name>
</gene>
<keyword evidence="1" id="KW-0732">Signal</keyword>
<organism evidence="2 3">
    <name type="scientific">Hymenobacter oligotrophus</name>
    <dbReference type="NCBI Taxonomy" id="2319843"/>
    <lineage>
        <taxon>Bacteria</taxon>
        <taxon>Pseudomonadati</taxon>
        <taxon>Bacteroidota</taxon>
        <taxon>Cytophagia</taxon>
        <taxon>Cytophagales</taxon>
        <taxon>Hymenobacteraceae</taxon>
        <taxon>Hymenobacter</taxon>
    </lineage>
</organism>
<feature type="signal peptide" evidence="1">
    <location>
        <begin position="1"/>
        <end position="24"/>
    </location>
</feature>
<proteinExistence type="predicted"/>